<evidence type="ECO:0000256" key="6">
    <source>
        <dbReference type="ARBA" id="ARBA00023136"/>
    </source>
</evidence>
<dbReference type="InterPro" id="IPR051906">
    <property type="entry name" value="TolC-like"/>
</dbReference>
<dbReference type="Gene3D" id="1.20.1600.10">
    <property type="entry name" value="Outer membrane efflux proteins (OEP)"/>
    <property type="match status" value="1"/>
</dbReference>
<evidence type="ECO:0000256" key="5">
    <source>
        <dbReference type="ARBA" id="ARBA00022692"/>
    </source>
</evidence>
<dbReference type="STRING" id="742725.HMPREF9450_00589"/>
<evidence type="ECO:0000313" key="12">
    <source>
        <dbReference type="Proteomes" id="UP000006008"/>
    </source>
</evidence>
<dbReference type="HOGENOM" id="CLU_086575_0_0_10"/>
<keyword evidence="3" id="KW-0813">Transport</keyword>
<evidence type="ECO:0008006" key="13">
    <source>
        <dbReference type="Google" id="ProtNLM"/>
    </source>
</evidence>
<feature type="chain" id="PRO_5003477807" description="Outer membrane efflux protein" evidence="10">
    <location>
        <begin position="20"/>
        <end position="284"/>
    </location>
</feature>
<organism evidence="11 12">
    <name type="scientific">Alistipes indistinctus YIT 12060</name>
    <dbReference type="NCBI Taxonomy" id="742725"/>
    <lineage>
        <taxon>Bacteria</taxon>
        <taxon>Pseudomonadati</taxon>
        <taxon>Bacteroidota</taxon>
        <taxon>Bacteroidia</taxon>
        <taxon>Bacteroidales</taxon>
        <taxon>Rikenellaceae</taxon>
        <taxon>Alistipes</taxon>
    </lineage>
</organism>
<dbReference type="InterPro" id="IPR003423">
    <property type="entry name" value="OMP_efflux"/>
</dbReference>
<keyword evidence="5" id="KW-0812">Transmembrane</keyword>
<keyword evidence="4" id="KW-1134">Transmembrane beta strand</keyword>
<comment type="caution">
    <text evidence="11">The sequence shown here is derived from an EMBL/GenBank/DDBJ whole genome shotgun (WGS) entry which is preliminary data.</text>
</comment>
<feature type="coiled-coil region" evidence="8">
    <location>
        <begin position="175"/>
        <end position="202"/>
    </location>
</feature>
<dbReference type="Pfam" id="PF02321">
    <property type="entry name" value="OEP"/>
    <property type="match status" value="1"/>
</dbReference>
<evidence type="ECO:0000313" key="11">
    <source>
        <dbReference type="EMBL" id="EHB92876.1"/>
    </source>
</evidence>
<dbReference type="RefSeq" id="WP_009133395.1">
    <property type="nucleotide sequence ID" value="NZ_CP102250.1"/>
</dbReference>
<evidence type="ECO:0000256" key="3">
    <source>
        <dbReference type="ARBA" id="ARBA00022448"/>
    </source>
</evidence>
<dbReference type="GO" id="GO:0015562">
    <property type="term" value="F:efflux transmembrane transporter activity"/>
    <property type="evidence" value="ECO:0007669"/>
    <property type="project" value="InterPro"/>
</dbReference>
<dbReference type="PANTHER" id="PTHR30026">
    <property type="entry name" value="OUTER MEMBRANE PROTEIN TOLC"/>
    <property type="match status" value="1"/>
</dbReference>
<protein>
    <recommendedName>
        <fullName evidence="13">Outer membrane efflux protein</fullName>
    </recommendedName>
</protein>
<evidence type="ECO:0000256" key="4">
    <source>
        <dbReference type="ARBA" id="ARBA00022452"/>
    </source>
</evidence>
<dbReference type="Proteomes" id="UP000006008">
    <property type="component" value="Unassembled WGS sequence"/>
</dbReference>
<comment type="subcellular location">
    <subcellularLocation>
        <location evidence="1">Cell outer membrane</location>
    </subcellularLocation>
</comment>
<proteinExistence type="inferred from homology"/>
<dbReference type="PANTHER" id="PTHR30026:SF20">
    <property type="entry name" value="OUTER MEMBRANE PROTEIN TOLC"/>
    <property type="match status" value="1"/>
</dbReference>
<feature type="compositionally biased region" description="Pro residues" evidence="9">
    <location>
        <begin position="38"/>
        <end position="48"/>
    </location>
</feature>
<sequence length="284" mass="31794">MKLTVSFVTLLAFAAGAYAQQTSNSLLPQPALQELSPAPLPGQAPPNDNPMQEIASDPSDMAHMTAEDYLAMELPPLGVLIDNSRQTAQMQYYNTAIDEAKTDLKTERRNWLKYFRATGNYQYGQMNWLSTLSGSDATDPLPVVPTYQGKEQSYWNVGGVVSIPLNDLFDRRNRVKNKKLAVEAAEQNVERWQDELSLKIIDAYTTVLQNLSMIKTQAEAVTLAIAQYKITEADFMNGKIDAVTLSRQKNIQSATVREYEQTRASLNNALLRLEIMSHTKIITK</sequence>
<evidence type="ECO:0000256" key="10">
    <source>
        <dbReference type="SAM" id="SignalP"/>
    </source>
</evidence>
<dbReference type="GeneID" id="92816398"/>
<dbReference type="SUPFAM" id="SSF56954">
    <property type="entry name" value="Outer membrane efflux proteins (OEP)"/>
    <property type="match status" value="1"/>
</dbReference>
<dbReference type="AlphaFoldDB" id="G5H6M9"/>
<keyword evidence="8" id="KW-0175">Coiled coil</keyword>
<dbReference type="EMBL" id="ADLD01000008">
    <property type="protein sequence ID" value="EHB92876.1"/>
    <property type="molecule type" value="Genomic_DNA"/>
</dbReference>
<dbReference type="GO" id="GO:1990281">
    <property type="term" value="C:efflux pump complex"/>
    <property type="evidence" value="ECO:0007669"/>
    <property type="project" value="TreeGrafter"/>
</dbReference>
<feature type="signal peptide" evidence="10">
    <location>
        <begin position="1"/>
        <end position="19"/>
    </location>
</feature>
<accession>G5H6M9</accession>
<dbReference type="PATRIC" id="fig|742725.3.peg.639"/>
<dbReference type="GO" id="GO:0009279">
    <property type="term" value="C:cell outer membrane"/>
    <property type="evidence" value="ECO:0007669"/>
    <property type="project" value="UniProtKB-SubCell"/>
</dbReference>
<comment type="similarity">
    <text evidence="2">Belongs to the outer membrane factor (OMF) (TC 1.B.17) family.</text>
</comment>
<evidence type="ECO:0000256" key="7">
    <source>
        <dbReference type="ARBA" id="ARBA00023237"/>
    </source>
</evidence>
<evidence type="ECO:0000256" key="9">
    <source>
        <dbReference type="SAM" id="MobiDB-lite"/>
    </source>
</evidence>
<gene>
    <name evidence="11" type="ORF">HMPREF9450_00589</name>
</gene>
<evidence type="ECO:0000256" key="8">
    <source>
        <dbReference type="SAM" id="Coils"/>
    </source>
</evidence>
<name>G5H6M9_9BACT</name>
<dbReference type="GO" id="GO:0015288">
    <property type="term" value="F:porin activity"/>
    <property type="evidence" value="ECO:0007669"/>
    <property type="project" value="TreeGrafter"/>
</dbReference>
<evidence type="ECO:0000256" key="1">
    <source>
        <dbReference type="ARBA" id="ARBA00004442"/>
    </source>
</evidence>
<feature type="region of interest" description="Disordered" evidence="9">
    <location>
        <begin position="32"/>
        <end position="56"/>
    </location>
</feature>
<reference evidence="11 12" key="1">
    <citation type="submission" date="2011-08" db="EMBL/GenBank/DDBJ databases">
        <title>The Genome Sequence of Alistipes indistinctus YIT 12060.</title>
        <authorList>
            <consortium name="The Broad Institute Genome Sequencing Platform"/>
            <person name="Earl A."/>
            <person name="Ward D."/>
            <person name="Feldgarden M."/>
            <person name="Gevers D."/>
            <person name="Morotomi M."/>
            <person name="Young S.K."/>
            <person name="Zeng Q."/>
            <person name="Gargeya S."/>
            <person name="Fitzgerald M."/>
            <person name="Haas B."/>
            <person name="Abouelleil A."/>
            <person name="Alvarado L."/>
            <person name="Arachchi H.M."/>
            <person name="Berlin A."/>
            <person name="Brown A."/>
            <person name="Chapman S.B."/>
            <person name="Chen Z."/>
            <person name="Dunbar C."/>
            <person name="Freedman E."/>
            <person name="Gearin G."/>
            <person name="Gellesch M."/>
            <person name="Goldberg J."/>
            <person name="Griggs A."/>
            <person name="Gujja S."/>
            <person name="Heiman D."/>
            <person name="Howarth C."/>
            <person name="Larson L."/>
            <person name="Lui A."/>
            <person name="MacDonald P.J.P."/>
            <person name="Montmayeur A."/>
            <person name="Murphy C."/>
            <person name="Neiman D."/>
            <person name="Pearson M."/>
            <person name="Priest M."/>
            <person name="Roberts A."/>
            <person name="Saif S."/>
            <person name="Shea T."/>
            <person name="Shenoy N."/>
            <person name="Sisk P."/>
            <person name="Stolte C."/>
            <person name="Sykes S."/>
            <person name="Wortman J."/>
            <person name="Nusbaum C."/>
            <person name="Birren B."/>
        </authorList>
    </citation>
    <scope>NUCLEOTIDE SEQUENCE [LARGE SCALE GENOMIC DNA]</scope>
    <source>
        <strain evidence="11 12">YIT 12060</strain>
    </source>
</reference>
<evidence type="ECO:0000256" key="2">
    <source>
        <dbReference type="ARBA" id="ARBA00007613"/>
    </source>
</evidence>
<dbReference type="OrthoDB" id="1048244at2"/>
<keyword evidence="12" id="KW-1185">Reference proteome</keyword>
<keyword evidence="10" id="KW-0732">Signal</keyword>
<keyword evidence="7" id="KW-0998">Cell outer membrane</keyword>
<keyword evidence="6" id="KW-0472">Membrane</keyword>
<dbReference type="eggNOG" id="COG1538">
    <property type="taxonomic scope" value="Bacteria"/>
</dbReference>